<evidence type="ECO:0000313" key="2">
    <source>
        <dbReference type="EMBL" id="KAK7496768.1"/>
    </source>
</evidence>
<comment type="caution">
    <text evidence="2">The sequence shown here is derived from an EMBL/GenBank/DDBJ whole genome shotgun (WGS) entry which is preliminary data.</text>
</comment>
<organism evidence="2 3">
    <name type="scientific">Batillaria attramentaria</name>
    <dbReference type="NCBI Taxonomy" id="370345"/>
    <lineage>
        <taxon>Eukaryota</taxon>
        <taxon>Metazoa</taxon>
        <taxon>Spiralia</taxon>
        <taxon>Lophotrochozoa</taxon>
        <taxon>Mollusca</taxon>
        <taxon>Gastropoda</taxon>
        <taxon>Caenogastropoda</taxon>
        <taxon>Sorbeoconcha</taxon>
        <taxon>Cerithioidea</taxon>
        <taxon>Batillariidae</taxon>
        <taxon>Batillaria</taxon>
    </lineage>
</organism>
<feature type="compositionally biased region" description="Acidic residues" evidence="1">
    <location>
        <begin position="120"/>
        <end position="131"/>
    </location>
</feature>
<evidence type="ECO:0000256" key="1">
    <source>
        <dbReference type="SAM" id="MobiDB-lite"/>
    </source>
</evidence>
<feature type="region of interest" description="Disordered" evidence="1">
    <location>
        <begin position="112"/>
        <end position="131"/>
    </location>
</feature>
<reference evidence="2 3" key="1">
    <citation type="journal article" date="2023" name="Sci. Data">
        <title>Genome assembly of the Korean intertidal mud-creeper Batillaria attramentaria.</title>
        <authorList>
            <person name="Patra A.K."/>
            <person name="Ho P.T."/>
            <person name="Jun S."/>
            <person name="Lee S.J."/>
            <person name="Kim Y."/>
            <person name="Won Y.J."/>
        </authorList>
    </citation>
    <scope>NUCLEOTIDE SEQUENCE [LARGE SCALE GENOMIC DNA]</scope>
    <source>
        <strain evidence="2">Wonlab-2016</strain>
    </source>
</reference>
<keyword evidence="3" id="KW-1185">Reference proteome</keyword>
<sequence>MPNKTQVEDVVSPVLRAELLPGIEDFLVRALAHEKLSVAAERQRQYFVERLDILKLPPSLPPRAGKRISLELLEETEEKSGIPAELVPDAKQIESEIEKDFAAKQREISRNLLTSVSSDKEDEDEDTDSSK</sequence>
<dbReference type="EMBL" id="JACVVK020000064">
    <property type="protein sequence ID" value="KAK7496768.1"/>
    <property type="molecule type" value="Genomic_DNA"/>
</dbReference>
<protein>
    <submittedName>
        <fullName evidence="2">Uncharacterized protein</fullName>
    </submittedName>
</protein>
<proteinExistence type="predicted"/>
<accession>A0ABD0LBX3</accession>
<feature type="non-terminal residue" evidence="2">
    <location>
        <position position="131"/>
    </location>
</feature>
<name>A0ABD0LBX3_9CAEN</name>
<evidence type="ECO:0000313" key="3">
    <source>
        <dbReference type="Proteomes" id="UP001519460"/>
    </source>
</evidence>
<dbReference type="AlphaFoldDB" id="A0ABD0LBX3"/>
<gene>
    <name evidence="2" type="ORF">BaRGS_00011977</name>
</gene>
<dbReference type="Proteomes" id="UP001519460">
    <property type="component" value="Unassembled WGS sequence"/>
</dbReference>